<evidence type="ECO:0000313" key="2">
    <source>
        <dbReference type="EMBL" id="OEE33107.1"/>
    </source>
</evidence>
<dbReference type="AlphaFoldDB" id="A0A1E5BDA6"/>
<evidence type="ECO:0000256" key="1">
    <source>
        <dbReference type="SAM" id="Phobius"/>
    </source>
</evidence>
<feature type="transmembrane region" description="Helical" evidence="1">
    <location>
        <begin position="320"/>
        <end position="337"/>
    </location>
</feature>
<reference evidence="2 3" key="1">
    <citation type="journal article" date="2012" name="Science">
        <title>Ecological populations of bacteria act as socially cohesive units of antibiotic production and resistance.</title>
        <authorList>
            <person name="Cordero O.X."/>
            <person name="Wildschutte H."/>
            <person name="Kirkup B."/>
            <person name="Proehl S."/>
            <person name="Ngo L."/>
            <person name="Hussain F."/>
            <person name="Le Roux F."/>
            <person name="Mincer T."/>
            <person name="Polz M.F."/>
        </authorList>
    </citation>
    <scope>NUCLEOTIDE SEQUENCE [LARGE SCALE GENOMIC DNA]</scope>
    <source>
        <strain evidence="2 3">ZF-129</strain>
    </source>
</reference>
<feature type="transmembrane region" description="Helical" evidence="1">
    <location>
        <begin position="119"/>
        <end position="137"/>
    </location>
</feature>
<keyword evidence="1" id="KW-0472">Membrane</keyword>
<dbReference type="InterPro" id="IPR025686">
    <property type="entry name" value="Glucos_trans_II"/>
</dbReference>
<organism evidence="2 3">
    <name type="scientific">Vibrio genomosp. F10 str. ZF-129</name>
    <dbReference type="NCBI Taxonomy" id="1187848"/>
    <lineage>
        <taxon>Bacteria</taxon>
        <taxon>Pseudomonadati</taxon>
        <taxon>Pseudomonadota</taxon>
        <taxon>Gammaproteobacteria</taxon>
        <taxon>Vibrionales</taxon>
        <taxon>Vibrionaceae</taxon>
        <taxon>Vibrio</taxon>
    </lineage>
</organism>
<protein>
    <submittedName>
        <fullName evidence="2">Uncharacterized protein</fullName>
    </submittedName>
</protein>
<dbReference type="STRING" id="1187848.A1QO_10525"/>
<evidence type="ECO:0000313" key="3">
    <source>
        <dbReference type="Proteomes" id="UP000094741"/>
    </source>
</evidence>
<gene>
    <name evidence="2" type="ORF">A1QO_10525</name>
</gene>
<keyword evidence="1" id="KW-1133">Transmembrane helix</keyword>
<name>A0A1E5BDA6_9VIBR</name>
<feature type="transmembrane region" description="Helical" evidence="1">
    <location>
        <begin position="169"/>
        <end position="192"/>
    </location>
</feature>
<sequence>MKRNYFTKIVNFDITDYCRSIFENNREYLFSFCILLLATVVIYFTKMTMPSYSDDDALFLYNANYSWLAVQGKIFAYLVTQFLSSNFLMAFLNILLSSALQIVALFMMFNYIFKKKLNDFTLITGMLLYFTFIYHVSIQQYVGLYLQVGVSLFLLGVVLSGPIKSPMSYIWQAGVIFIVLGIYQPVLSFYLISLSLGYLYYIYTGYMEDSEQSVVDIFKSSHTTQLIKRVVVFLVAMLAYIVYVKSFTTLAGYSSTVSNVEDIIASFNKSVTLSTYFMTRSFYYPEVAQNVYFKNVYIVIIGLFSLLTTFYAIKKRKITFLILTGTLLLSSFLFTNVTLGITDKHETRHFLHVVLVIIFCYVVLLEYVRIKLIKSFLIVFTMLAIFQSTLLIHKLQALAYHTYQSEQLLANSLLDKLDRLTDGSPNKVHDVAIIVDRAKNPSHVTYGHLYYHSIQGFIINKWTFDAIIARQHEYRVKTDIRYNFKVDNYEEKRELYFNSLSEQKKDVGFLDESKSDMFLVLKYK</sequence>
<feature type="transmembrane region" description="Helical" evidence="1">
    <location>
        <begin position="28"/>
        <end position="45"/>
    </location>
</feature>
<feature type="transmembrane region" description="Helical" evidence="1">
    <location>
        <begin position="90"/>
        <end position="113"/>
    </location>
</feature>
<feature type="transmembrane region" description="Helical" evidence="1">
    <location>
        <begin position="65"/>
        <end position="83"/>
    </location>
</feature>
<dbReference type="EMBL" id="AJYQ02000107">
    <property type="protein sequence ID" value="OEE33107.1"/>
    <property type="molecule type" value="Genomic_DNA"/>
</dbReference>
<feature type="transmembrane region" description="Helical" evidence="1">
    <location>
        <begin position="349"/>
        <end position="368"/>
    </location>
</feature>
<comment type="caution">
    <text evidence="2">The sequence shown here is derived from an EMBL/GenBank/DDBJ whole genome shotgun (WGS) entry which is preliminary data.</text>
</comment>
<feature type="transmembrane region" description="Helical" evidence="1">
    <location>
        <begin position="375"/>
        <end position="393"/>
    </location>
</feature>
<accession>A0A1E5BDA6</accession>
<feature type="transmembrane region" description="Helical" evidence="1">
    <location>
        <begin position="226"/>
        <end position="243"/>
    </location>
</feature>
<dbReference type="Proteomes" id="UP000094741">
    <property type="component" value="Unassembled WGS sequence"/>
</dbReference>
<keyword evidence="1" id="KW-0812">Transmembrane</keyword>
<proteinExistence type="predicted"/>
<feature type="transmembrane region" description="Helical" evidence="1">
    <location>
        <begin position="144"/>
        <end position="163"/>
    </location>
</feature>
<feature type="transmembrane region" description="Helical" evidence="1">
    <location>
        <begin position="292"/>
        <end position="313"/>
    </location>
</feature>
<dbReference type="RefSeq" id="WP_017040655.1">
    <property type="nucleotide sequence ID" value="NZ_AJYQ02000107.1"/>
</dbReference>
<dbReference type="Pfam" id="PF14264">
    <property type="entry name" value="Glucos_trans_II"/>
    <property type="match status" value="1"/>
</dbReference>